<keyword evidence="2" id="KW-1185">Reference proteome</keyword>
<gene>
    <name evidence="1" type="ORF">F4556_001582</name>
</gene>
<comment type="caution">
    <text evidence="1">The sequence shown here is derived from an EMBL/GenBank/DDBJ whole genome shotgun (WGS) entry which is preliminary data.</text>
</comment>
<name>A0A7W7WFR6_9ACTN</name>
<dbReference type="GO" id="GO:0003677">
    <property type="term" value="F:DNA binding"/>
    <property type="evidence" value="ECO:0007669"/>
    <property type="project" value="UniProtKB-KW"/>
</dbReference>
<proteinExistence type="predicted"/>
<evidence type="ECO:0000313" key="1">
    <source>
        <dbReference type="EMBL" id="MBB4946047.1"/>
    </source>
</evidence>
<dbReference type="RefSeq" id="WP_184912835.1">
    <property type="nucleotide sequence ID" value="NZ_JACHJR010000001.1"/>
</dbReference>
<evidence type="ECO:0000313" key="2">
    <source>
        <dbReference type="Proteomes" id="UP000573327"/>
    </source>
</evidence>
<dbReference type="Proteomes" id="UP000573327">
    <property type="component" value="Unassembled WGS sequence"/>
</dbReference>
<dbReference type="EMBL" id="JACHJR010000001">
    <property type="protein sequence ID" value="MBB4946047.1"/>
    <property type="molecule type" value="Genomic_DNA"/>
</dbReference>
<keyword evidence="1" id="KW-0238">DNA-binding</keyword>
<protein>
    <submittedName>
        <fullName evidence="1">DNA-binding response OmpR family regulator</fullName>
    </submittedName>
</protein>
<sequence>MSRILVVDDEPQLLRALKMLARLRAVLRRPALRDDRRIHELTVLGVRPRLREYR</sequence>
<organism evidence="1 2">
    <name type="scientific">Kitasatospora gansuensis</name>
    <dbReference type="NCBI Taxonomy" id="258050"/>
    <lineage>
        <taxon>Bacteria</taxon>
        <taxon>Bacillati</taxon>
        <taxon>Actinomycetota</taxon>
        <taxon>Actinomycetes</taxon>
        <taxon>Kitasatosporales</taxon>
        <taxon>Streptomycetaceae</taxon>
        <taxon>Kitasatospora</taxon>
    </lineage>
</organism>
<accession>A0A7W7WFR6</accession>
<reference evidence="1 2" key="1">
    <citation type="submission" date="2020-08" db="EMBL/GenBank/DDBJ databases">
        <title>Sequencing the genomes of 1000 actinobacteria strains.</title>
        <authorList>
            <person name="Klenk H.-P."/>
        </authorList>
    </citation>
    <scope>NUCLEOTIDE SEQUENCE [LARGE SCALE GENOMIC DNA]</scope>
    <source>
        <strain evidence="1 2">DSM 44786</strain>
    </source>
</reference>
<dbReference type="AlphaFoldDB" id="A0A7W7WFR6"/>